<dbReference type="Proteomes" id="UP001064489">
    <property type="component" value="Chromosome 6"/>
</dbReference>
<evidence type="ECO:0000313" key="2">
    <source>
        <dbReference type="Proteomes" id="UP001064489"/>
    </source>
</evidence>
<comment type="caution">
    <text evidence="1">The sequence shown here is derived from an EMBL/GenBank/DDBJ whole genome shotgun (WGS) entry which is preliminary data.</text>
</comment>
<protein>
    <submittedName>
        <fullName evidence="1">Uncharacterized protein</fullName>
    </submittedName>
</protein>
<evidence type="ECO:0000313" key="1">
    <source>
        <dbReference type="EMBL" id="KAI9192233.1"/>
    </source>
</evidence>
<reference evidence="1" key="2">
    <citation type="submission" date="2023-02" db="EMBL/GenBank/DDBJ databases">
        <authorList>
            <person name="Swenson N.G."/>
            <person name="Wegrzyn J.L."/>
            <person name="Mcevoy S.L."/>
        </authorList>
    </citation>
    <scope>NUCLEOTIDE SEQUENCE</scope>
    <source>
        <strain evidence="1">91603</strain>
        <tissue evidence="1">Leaf</tissue>
    </source>
</reference>
<name>A0AAD5JAT2_ACENE</name>
<sequence length="275" mass="31690">MSPTPRFLPMNQIKEAEGWKFSSKCTSLSKKLYRERTVKINISDSAIFAVGAVEEYHVMEDQNHCQVSWLGSLKRTTKHNGKPPPLKKNVTILHYKKISSKCTSLSKKLYRERTVKINISDSAIFAVGAVEEYHVMEDQNHCQVSWLGSLKRTTKHNGKPPPLKKKNVTILHYKKISSKCTSLSKKLYRERTVKINISDSAIFAVGAIEEYHVMEDQNHCQVSWLGSLKRTTKYSGKPPPLKKKRHHFALQKNFVEVYFVKQKVVPRANRENQHK</sequence>
<accession>A0AAD5JAT2</accession>
<gene>
    <name evidence="1" type="ORF">LWI28_019838</name>
</gene>
<reference evidence="1" key="1">
    <citation type="journal article" date="2022" name="Plant J.">
        <title>Strategies of tolerance reflected in two North American maple genomes.</title>
        <authorList>
            <person name="McEvoy S.L."/>
            <person name="Sezen U.U."/>
            <person name="Trouern-Trend A."/>
            <person name="McMahon S.M."/>
            <person name="Schaberg P.G."/>
            <person name="Yang J."/>
            <person name="Wegrzyn J.L."/>
            <person name="Swenson N.G."/>
        </authorList>
    </citation>
    <scope>NUCLEOTIDE SEQUENCE</scope>
    <source>
        <strain evidence="1">91603</strain>
    </source>
</reference>
<proteinExistence type="predicted"/>
<dbReference type="AlphaFoldDB" id="A0AAD5JAT2"/>
<dbReference type="EMBL" id="JAJSOW010000004">
    <property type="protein sequence ID" value="KAI9192233.1"/>
    <property type="molecule type" value="Genomic_DNA"/>
</dbReference>
<organism evidence="1 2">
    <name type="scientific">Acer negundo</name>
    <name type="common">Box elder</name>
    <dbReference type="NCBI Taxonomy" id="4023"/>
    <lineage>
        <taxon>Eukaryota</taxon>
        <taxon>Viridiplantae</taxon>
        <taxon>Streptophyta</taxon>
        <taxon>Embryophyta</taxon>
        <taxon>Tracheophyta</taxon>
        <taxon>Spermatophyta</taxon>
        <taxon>Magnoliopsida</taxon>
        <taxon>eudicotyledons</taxon>
        <taxon>Gunneridae</taxon>
        <taxon>Pentapetalae</taxon>
        <taxon>rosids</taxon>
        <taxon>malvids</taxon>
        <taxon>Sapindales</taxon>
        <taxon>Sapindaceae</taxon>
        <taxon>Hippocastanoideae</taxon>
        <taxon>Acereae</taxon>
        <taxon>Acer</taxon>
    </lineage>
</organism>
<keyword evidence="2" id="KW-1185">Reference proteome</keyword>